<sequence>MDVGSGGAVAVDPDELRRLAAAADGDAARLEGLAGDIRRVAHELGDAVVGLDGMYACAVLVAAHASGAADLARAMRFAADAYELVELRARALMDEQDDALAEMLRLRSRQLEERSPGAGGEAERLLAEWRAAHGDEFARQLQGGPGRLLAMFGLSSPLMLAPVPFLVEGLRRAGTGRIRDGAHLRGRAHRPELHPGARGRPGRAPGSLSDLGDRVPDGADATIRVERYTMADGRREFAVYVAGTQGGGTTVLDWESNLRLYSGRRSQASEAVELALREAGATPGDVLHAVGFSQGGMIAGWLAAEGRYDVRTLVTLGAPAEVEARPRTLVVTVRHDDDPVPLLVGGAAPHSLGSDESVLVQGTVHPMSTPRDLVIPAHRLPAYRETLRAFEGSGDPRVAGIRERIAVLQDASAVEVFDFRPEKAPERAQRRGGGGAF</sequence>
<organism evidence="2 3">
    <name type="scientific">Microbacterium oryzae</name>
    <dbReference type="NCBI Taxonomy" id="743009"/>
    <lineage>
        <taxon>Bacteria</taxon>
        <taxon>Bacillati</taxon>
        <taxon>Actinomycetota</taxon>
        <taxon>Actinomycetes</taxon>
        <taxon>Micrococcales</taxon>
        <taxon>Microbacteriaceae</taxon>
        <taxon>Microbacterium</taxon>
    </lineage>
</organism>
<evidence type="ECO:0000313" key="3">
    <source>
        <dbReference type="Proteomes" id="UP000422989"/>
    </source>
</evidence>
<proteinExistence type="predicted"/>
<name>A0A6I6E1G4_9MICO</name>
<dbReference type="SUPFAM" id="SSF53474">
    <property type="entry name" value="alpha/beta-Hydrolases"/>
    <property type="match status" value="1"/>
</dbReference>
<evidence type="ECO:0008006" key="4">
    <source>
        <dbReference type="Google" id="ProtNLM"/>
    </source>
</evidence>
<protein>
    <recommendedName>
        <fullName evidence="4">Alpha/beta hydrolase</fullName>
    </recommendedName>
</protein>
<evidence type="ECO:0000256" key="1">
    <source>
        <dbReference type="SAM" id="MobiDB-lite"/>
    </source>
</evidence>
<feature type="region of interest" description="Disordered" evidence="1">
    <location>
        <begin position="180"/>
        <end position="215"/>
    </location>
</feature>
<reference evidence="2 3" key="1">
    <citation type="submission" date="2018-09" db="EMBL/GenBank/DDBJ databases">
        <title>Whole genome sequencing of Microbacterium oryzae strain MB-10T.</title>
        <authorList>
            <person name="Das S.K."/>
        </authorList>
    </citation>
    <scope>NUCLEOTIDE SEQUENCE [LARGE SCALE GENOMIC DNA]</scope>
    <source>
        <strain evidence="2 3">MB-10</strain>
    </source>
</reference>
<keyword evidence="3" id="KW-1185">Reference proteome</keyword>
<feature type="compositionally biased region" description="Low complexity" evidence="1">
    <location>
        <begin position="196"/>
        <end position="206"/>
    </location>
</feature>
<gene>
    <name evidence="2" type="ORF">D7D94_10080</name>
</gene>
<dbReference type="AlphaFoldDB" id="A0A6I6E1G4"/>
<dbReference type="EMBL" id="CP032550">
    <property type="protein sequence ID" value="QGU27974.1"/>
    <property type="molecule type" value="Genomic_DNA"/>
</dbReference>
<dbReference type="Proteomes" id="UP000422989">
    <property type="component" value="Chromosome"/>
</dbReference>
<accession>A0A6I6E1G4</accession>
<feature type="compositionally biased region" description="Basic and acidic residues" evidence="1">
    <location>
        <begin position="180"/>
        <end position="195"/>
    </location>
</feature>
<dbReference type="InterPro" id="IPR029058">
    <property type="entry name" value="AB_hydrolase_fold"/>
</dbReference>
<dbReference type="KEGG" id="moj:D7D94_10080"/>
<evidence type="ECO:0000313" key="2">
    <source>
        <dbReference type="EMBL" id="QGU27974.1"/>
    </source>
</evidence>
<dbReference type="Gene3D" id="3.40.50.1820">
    <property type="entry name" value="alpha/beta hydrolase"/>
    <property type="match status" value="1"/>
</dbReference>